<comment type="caution">
    <text evidence="1">The sequence shown here is derived from an EMBL/GenBank/DDBJ whole genome shotgun (WGS) entry which is preliminary data.</text>
</comment>
<reference evidence="1" key="1">
    <citation type="journal article" date="2022" name="bioRxiv">
        <title>Sequencing and chromosome-scale assembly of the giantPleurodeles waltlgenome.</title>
        <authorList>
            <person name="Brown T."/>
            <person name="Elewa A."/>
            <person name="Iarovenko S."/>
            <person name="Subramanian E."/>
            <person name="Araus A.J."/>
            <person name="Petzold A."/>
            <person name="Susuki M."/>
            <person name="Suzuki K.-i.T."/>
            <person name="Hayashi T."/>
            <person name="Toyoda A."/>
            <person name="Oliveira C."/>
            <person name="Osipova E."/>
            <person name="Leigh N.D."/>
            <person name="Simon A."/>
            <person name="Yun M.H."/>
        </authorList>
    </citation>
    <scope>NUCLEOTIDE SEQUENCE</scope>
    <source>
        <strain evidence="1">20211129_DDA</strain>
        <tissue evidence="1">Liver</tissue>
    </source>
</reference>
<protein>
    <submittedName>
        <fullName evidence="1">Uncharacterized protein</fullName>
    </submittedName>
</protein>
<dbReference type="EMBL" id="JANPWB010000009">
    <property type="protein sequence ID" value="KAJ1148748.1"/>
    <property type="molecule type" value="Genomic_DNA"/>
</dbReference>
<organism evidence="1 2">
    <name type="scientific">Pleurodeles waltl</name>
    <name type="common">Iberian ribbed newt</name>
    <dbReference type="NCBI Taxonomy" id="8319"/>
    <lineage>
        <taxon>Eukaryota</taxon>
        <taxon>Metazoa</taxon>
        <taxon>Chordata</taxon>
        <taxon>Craniata</taxon>
        <taxon>Vertebrata</taxon>
        <taxon>Euteleostomi</taxon>
        <taxon>Amphibia</taxon>
        <taxon>Batrachia</taxon>
        <taxon>Caudata</taxon>
        <taxon>Salamandroidea</taxon>
        <taxon>Salamandridae</taxon>
        <taxon>Pleurodelinae</taxon>
        <taxon>Pleurodeles</taxon>
    </lineage>
</organism>
<gene>
    <name evidence="1" type="ORF">NDU88_001574</name>
</gene>
<proteinExistence type="predicted"/>
<sequence length="73" mass="8093">MGGCRSGATCLLADLDWSDGEEERQGDETAIGTNCGWCSESHIQKDGFLSVPARFIDDRRVRLDFSDTLLRVL</sequence>
<name>A0AAV7R9H4_PLEWA</name>
<dbReference type="AlphaFoldDB" id="A0AAV7R9H4"/>
<keyword evidence="2" id="KW-1185">Reference proteome</keyword>
<evidence type="ECO:0000313" key="1">
    <source>
        <dbReference type="EMBL" id="KAJ1148748.1"/>
    </source>
</evidence>
<evidence type="ECO:0000313" key="2">
    <source>
        <dbReference type="Proteomes" id="UP001066276"/>
    </source>
</evidence>
<dbReference type="Proteomes" id="UP001066276">
    <property type="component" value="Chromosome 5"/>
</dbReference>
<accession>A0AAV7R9H4</accession>